<gene>
    <name evidence="1" type="ORF">KAK11_15360</name>
</gene>
<dbReference type="EMBL" id="JAGQDG010000006">
    <property type="protein sequence ID" value="MBQ0936710.1"/>
    <property type="molecule type" value="Genomic_DNA"/>
</dbReference>
<reference evidence="1 2" key="1">
    <citation type="submission" date="2021-04" db="EMBL/GenBank/DDBJ databases">
        <title>The genome sequence of type strain Ideonella paludis KCTC 32238.</title>
        <authorList>
            <person name="Liu Y."/>
        </authorList>
    </citation>
    <scope>NUCLEOTIDE SEQUENCE [LARGE SCALE GENOMIC DNA]</scope>
    <source>
        <strain evidence="1 2">KCTC 32238</strain>
    </source>
</reference>
<keyword evidence="2" id="KW-1185">Reference proteome</keyword>
<accession>A0ABS5DZY7</accession>
<proteinExistence type="predicted"/>
<sequence>MTLRVAGGPVRGRRIRRGIGDPYGRVFLADAATGLLASGFTYTRSGPDLWCPQADGSMSSFAANVIPREWANGRWGFRFDPSFTQLWPDPRDMSLRSKVGFNNVVPSALGPDRLTQSWSLTEDTSAGAHNLSTNPAYTASVAHTVSVVAKERAGSAKRYLLLVQTSTGFGTNLFACFDLANGASVASAGVIANTEPLADGYWRCNMVSTPTSTVTSNTQVRLSNTFAAATANYTGDGASGLDVWLTNVTNAGYSVPLAAGAATIGAANCTALLSSLGTPLGSEYTAGVDYTTLTTAADKVVMGLSSGAFANSIYVIPRNFSAAQSFSMLSGGTPQLEGMSTNAAGVGERQRAVLRAKANDSRAAVNGILAPQDAACALPVGLTNIRLAGAPWGGPANDFSGHVHGLWLVPSKPLTDTQVQDLSRLSLADVGAVSLLESRTRYMRPGLAFNRAAEVYEPQADGSMVAYSGSQVPWGTTGVRLDPGWVNYATNSTNPAAVDWIKNQAAVVAVAAPSPLGVGAAYKLVGNATLTGHAVQTAVISATSGQAYSAVWLVKPAELTQIGVAFTGAGAVDRGAIVDLSTRAIVGQIGPGLTPVVTALADGWVMVSLSETAPGAGGYSARLYLAKGAATAFVSDGVEGVLLAGANHTNTAYPVPFTVAQGSAVTVPNFSLSALLSDMGITLGAEYAIGMEYEVIYRVPNQYPPVAQLRVGAAGGSNVSTGFFVHPNGSQFALVRNTTDIYLQQSGGTGAAKSVLRVRDAAFRAASNGVLATAGTAGTQPPGITAVQIGRDGTGGAGSMFIKSVWIVPTSGLSDAQLQALSTL</sequence>
<evidence type="ECO:0000313" key="2">
    <source>
        <dbReference type="Proteomes" id="UP000672097"/>
    </source>
</evidence>
<protein>
    <submittedName>
        <fullName evidence="1">Uncharacterized protein</fullName>
    </submittedName>
</protein>
<dbReference type="Proteomes" id="UP000672097">
    <property type="component" value="Unassembled WGS sequence"/>
</dbReference>
<name>A0ABS5DZY7_9BURK</name>
<comment type="caution">
    <text evidence="1">The sequence shown here is derived from an EMBL/GenBank/DDBJ whole genome shotgun (WGS) entry which is preliminary data.</text>
</comment>
<dbReference type="RefSeq" id="WP_210810096.1">
    <property type="nucleotide sequence ID" value="NZ_JAGQDG010000006.1"/>
</dbReference>
<organism evidence="1 2">
    <name type="scientific">Ideonella paludis</name>
    <dbReference type="NCBI Taxonomy" id="1233411"/>
    <lineage>
        <taxon>Bacteria</taxon>
        <taxon>Pseudomonadati</taxon>
        <taxon>Pseudomonadota</taxon>
        <taxon>Betaproteobacteria</taxon>
        <taxon>Burkholderiales</taxon>
        <taxon>Sphaerotilaceae</taxon>
        <taxon>Ideonella</taxon>
    </lineage>
</organism>
<evidence type="ECO:0000313" key="1">
    <source>
        <dbReference type="EMBL" id="MBQ0936710.1"/>
    </source>
</evidence>